<dbReference type="EMBL" id="JAHRIM010066958">
    <property type="protein sequence ID" value="MEQ2272329.1"/>
    <property type="molecule type" value="Genomic_DNA"/>
</dbReference>
<sequence length="133" mass="13991">MIGANPFPPLDAAGARGTPEVTGAARSSISQCTIRGRTASTSAAECFATSGVASCSRLASSQEIHKTTTNKDYYLNLCSAGSLQRLVHSAIRETLSTLRRLTAPATTRAPASPTNRPVLHALHAPSPWRVSYP</sequence>
<comment type="caution">
    <text evidence="2">The sequence shown here is derived from an EMBL/GenBank/DDBJ whole genome shotgun (WGS) entry which is preliminary data.</text>
</comment>
<dbReference type="Proteomes" id="UP001444071">
    <property type="component" value="Unassembled WGS sequence"/>
</dbReference>
<gene>
    <name evidence="2" type="ORF">XENORESO_019061</name>
</gene>
<name>A0ABV0WS91_9TELE</name>
<evidence type="ECO:0000313" key="2">
    <source>
        <dbReference type="EMBL" id="MEQ2272329.1"/>
    </source>
</evidence>
<reference evidence="2 3" key="1">
    <citation type="submission" date="2021-06" db="EMBL/GenBank/DDBJ databases">
        <authorList>
            <person name="Palmer J.M."/>
        </authorList>
    </citation>
    <scope>NUCLEOTIDE SEQUENCE [LARGE SCALE GENOMIC DNA]</scope>
    <source>
        <strain evidence="2 3">XR_2019</strain>
        <tissue evidence="2">Muscle</tissue>
    </source>
</reference>
<feature type="region of interest" description="Disordered" evidence="1">
    <location>
        <begin position="1"/>
        <end position="25"/>
    </location>
</feature>
<evidence type="ECO:0000256" key="1">
    <source>
        <dbReference type="SAM" id="MobiDB-lite"/>
    </source>
</evidence>
<evidence type="ECO:0000313" key="3">
    <source>
        <dbReference type="Proteomes" id="UP001444071"/>
    </source>
</evidence>
<organism evidence="2 3">
    <name type="scientific">Xenotaenia resolanae</name>
    <dbReference type="NCBI Taxonomy" id="208358"/>
    <lineage>
        <taxon>Eukaryota</taxon>
        <taxon>Metazoa</taxon>
        <taxon>Chordata</taxon>
        <taxon>Craniata</taxon>
        <taxon>Vertebrata</taxon>
        <taxon>Euteleostomi</taxon>
        <taxon>Actinopterygii</taxon>
        <taxon>Neopterygii</taxon>
        <taxon>Teleostei</taxon>
        <taxon>Neoteleostei</taxon>
        <taxon>Acanthomorphata</taxon>
        <taxon>Ovalentaria</taxon>
        <taxon>Atherinomorphae</taxon>
        <taxon>Cyprinodontiformes</taxon>
        <taxon>Goodeidae</taxon>
        <taxon>Xenotaenia</taxon>
    </lineage>
</organism>
<accession>A0ABV0WS91</accession>
<protein>
    <submittedName>
        <fullName evidence="2">Uncharacterized protein</fullName>
    </submittedName>
</protein>
<proteinExistence type="predicted"/>
<keyword evidence="3" id="KW-1185">Reference proteome</keyword>